<dbReference type="AlphaFoldDB" id="A0A5B7IY03"/>
<name>A0A5B7IY03_PORTR</name>
<dbReference type="Proteomes" id="UP000324222">
    <property type="component" value="Unassembled WGS sequence"/>
</dbReference>
<proteinExistence type="predicted"/>
<gene>
    <name evidence="2" type="ORF">E2C01_081965</name>
</gene>
<protein>
    <submittedName>
        <fullName evidence="2">Uncharacterized protein</fullName>
    </submittedName>
</protein>
<accession>A0A5B7IY03</accession>
<dbReference type="EMBL" id="VSRR010073533">
    <property type="protein sequence ID" value="MPC87113.1"/>
    <property type="molecule type" value="Genomic_DNA"/>
</dbReference>
<evidence type="ECO:0000313" key="3">
    <source>
        <dbReference type="Proteomes" id="UP000324222"/>
    </source>
</evidence>
<keyword evidence="3" id="KW-1185">Reference proteome</keyword>
<reference evidence="2 3" key="1">
    <citation type="submission" date="2019-05" db="EMBL/GenBank/DDBJ databases">
        <title>Another draft genome of Portunus trituberculatus and its Hox gene families provides insights of decapod evolution.</title>
        <authorList>
            <person name="Jeong J.-H."/>
            <person name="Song I."/>
            <person name="Kim S."/>
            <person name="Choi T."/>
            <person name="Kim D."/>
            <person name="Ryu S."/>
            <person name="Kim W."/>
        </authorList>
    </citation>
    <scope>NUCLEOTIDE SEQUENCE [LARGE SCALE GENOMIC DNA]</scope>
    <source>
        <tissue evidence="2">Muscle</tissue>
    </source>
</reference>
<feature type="region of interest" description="Disordered" evidence="1">
    <location>
        <begin position="1"/>
        <end position="22"/>
    </location>
</feature>
<sequence>MRERRSEQVLGDSPTQAHATRPSVGVPGILLLCVRVIVHIQVVLQKRMHTAEACGPEQETGSNGDLNQRVLTTPKLRQETGSCTGRLQLSRCTFHGGIGPCLASALP</sequence>
<organism evidence="2 3">
    <name type="scientific">Portunus trituberculatus</name>
    <name type="common">Swimming crab</name>
    <name type="synonym">Neptunus trituberculatus</name>
    <dbReference type="NCBI Taxonomy" id="210409"/>
    <lineage>
        <taxon>Eukaryota</taxon>
        <taxon>Metazoa</taxon>
        <taxon>Ecdysozoa</taxon>
        <taxon>Arthropoda</taxon>
        <taxon>Crustacea</taxon>
        <taxon>Multicrustacea</taxon>
        <taxon>Malacostraca</taxon>
        <taxon>Eumalacostraca</taxon>
        <taxon>Eucarida</taxon>
        <taxon>Decapoda</taxon>
        <taxon>Pleocyemata</taxon>
        <taxon>Brachyura</taxon>
        <taxon>Eubrachyura</taxon>
        <taxon>Portunoidea</taxon>
        <taxon>Portunidae</taxon>
        <taxon>Portuninae</taxon>
        <taxon>Portunus</taxon>
    </lineage>
</organism>
<evidence type="ECO:0000313" key="2">
    <source>
        <dbReference type="EMBL" id="MPC87113.1"/>
    </source>
</evidence>
<comment type="caution">
    <text evidence="2">The sequence shown here is derived from an EMBL/GenBank/DDBJ whole genome shotgun (WGS) entry which is preliminary data.</text>
</comment>
<evidence type="ECO:0000256" key="1">
    <source>
        <dbReference type="SAM" id="MobiDB-lite"/>
    </source>
</evidence>